<proteinExistence type="predicted"/>
<reference evidence="1 2" key="1">
    <citation type="submission" date="2018-04" db="EMBL/GenBank/DDBJ databases">
        <title>WGS assembly of Panicum hallii var. hallii HAL2.</title>
        <authorList>
            <person name="Lovell J."/>
            <person name="Jenkins J."/>
            <person name="Lowry D."/>
            <person name="Mamidi S."/>
            <person name="Sreedasyam A."/>
            <person name="Weng X."/>
            <person name="Barry K."/>
            <person name="Bonette J."/>
            <person name="Campitelli B."/>
            <person name="Daum C."/>
            <person name="Gordon S."/>
            <person name="Gould B."/>
            <person name="Lipzen A."/>
            <person name="MacQueen A."/>
            <person name="Palacio-Mejia J."/>
            <person name="Plott C."/>
            <person name="Shakirov E."/>
            <person name="Shu S."/>
            <person name="Yoshinaga Y."/>
            <person name="Zane M."/>
            <person name="Rokhsar D."/>
            <person name="Grimwood J."/>
            <person name="Schmutz J."/>
            <person name="Juenger T."/>
        </authorList>
    </citation>
    <scope>NUCLEOTIDE SEQUENCE [LARGE SCALE GENOMIC DNA]</scope>
    <source>
        <strain evidence="2">cv. HAL2</strain>
    </source>
</reference>
<accession>A0A2T7CRF5</accession>
<dbReference type="EMBL" id="CM009756">
    <property type="protein sequence ID" value="PUZ45912.1"/>
    <property type="molecule type" value="Genomic_DNA"/>
</dbReference>
<evidence type="ECO:0000313" key="1">
    <source>
        <dbReference type="EMBL" id="PUZ45912.1"/>
    </source>
</evidence>
<protein>
    <submittedName>
        <fullName evidence="1">Uncharacterized protein</fullName>
    </submittedName>
</protein>
<sequence>MVMGKERRDSRTRPRRRLQGLVISFDHYRACFRVQLNSYLEDGNVPEGRTMWQITPCSLPGVSNFQLFKITFQLYFVLL</sequence>
<name>A0A2T7CRF5_9POAL</name>
<organism evidence="1 2">
    <name type="scientific">Panicum hallii var. hallii</name>
    <dbReference type="NCBI Taxonomy" id="1504633"/>
    <lineage>
        <taxon>Eukaryota</taxon>
        <taxon>Viridiplantae</taxon>
        <taxon>Streptophyta</taxon>
        <taxon>Embryophyta</taxon>
        <taxon>Tracheophyta</taxon>
        <taxon>Spermatophyta</taxon>
        <taxon>Magnoliopsida</taxon>
        <taxon>Liliopsida</taxon>
        <taxon>Poales</taxon>
        <taxon>Poaceae</taxon>
        <taxon>PACMAD clade</taxon>
        <taxon>Panicoideae</taxon>
        <taxon>Panicodae</taxon>
        <taxon>Paniceae</taxon>
        <taxon>Panicinae</taxon>
        <taxon>Panicum</taxon>
        <taxon>Panicum sect. Panicum</taxon>
    </lineage>
</organism>
<dbReference type="AlphaFoldDB" id="A0A2T7CRF5"/>
<keyword evidence="2" id="KW-1185">Reference proteome</keyword>
<evidence type="ECO:0000313" key="2">
    <source>
        <dbReference type="Proteomes" id="UP000244336"/>
    </source>
</evidence>
<dbReference type="Gramene" id="PUZ45912">
    <property type="protein sequence ID" value="PUZ45912"/>
    <property type="gene ID" value="GQ55_8G262600"/>
</dbReference>
<dbReference type="Proteomes" id="UP000244336">
    <property type="component" value="Chromosome 8"/>
</dbReference>
<gene>
    <name evidence="1" type="ORF">GQ55_8G262600</name>
</gene>